<proteinExistence type="predicted"/>
<sequence length="102" mass="12278">MIDKATALESVLRKLKTLPVGHCIDLRTYKRNRSLLLIHYQSEKFIIYEEGYESIEHTVTLKEIRKTLKNLFKVEFPRSNKIRMYELGKYDDSMRERDIKKL</sequence>
<name>A0A1X7CQP0_9BACT</name>
<dbReference type="STRING" id="1519643.SAMN06295933_1106"/>
<organism evidence="1 2">
    <name type="scientific">Desulfovibrio gilichinskyi</name>
    <dbReference type="NCBI Taxonomy" id="1519643"/>
    <lineage>
        <taxon>Bacteria</taxon>
        <taxon>Pseudomonadati</taxon>
        <taxon>Thermodesulfobacteriota</taxon>
        <taxon>Desulfovibrionia</taxon>
        <taxon>Desulfovibrionales</taxon>
        <taxon>Desulfovibrionaceae</taxon>
        <taxon>Desulfovibrio</taxon>
    </lineage>
</organism>
<keyword evidence="2" id="KW-1185">Reference proteome</keyword>
<evidence type="ECO:0000313" key="1">
    <source>
        <dbReference type="EMBL" id="SMF01194.1"/>
    </source>
</evidence>
<reference evidence="2" key="1">
    <citation type="submission" date="2017-04" db="EMBL/GenBank/DDBJ databases">
        <authorList>
            <person name="Varghese N."/>
            <person name="Submissions S."/>
        </authorList>
    </citation>
    <scope>NUCLEOTIDE SEQUENCE [LARGE SCALE GENOMIC DNA]</scope>
    <source>
        <strain evidence="2">K3S</strain>
    </source>
</reference>
<dbReference type="Proteomes" id="UP000192906">
    <property type="component" value="Unassembled WGS sequence"/>
</dbReference>
<evidence type="ECO:0000313" key="2">
    <source>
        <dbReference type="Proteomes" id="UP000192906"/>
    </source>
</evidence>
<gene>
    <name evidence="1" type="ORF">SAMN06295933_1106</name>
</gene>
<dbReference type="AlphaFoldDB" id="A0A1X7CQP0"/>
<dbReference type="RefSeq" id="WP_085101254.1">
    <property type="nucleotide sequence ID" value="NZ_FWZU01000002.1"/>
</dbReference>
<dbReference type="EMBL" id="FWZU01000002">
    <property type="protein sequence ID" value="SMF01194.1"/>
    <property type="molecule type" value="Genomic_DNA"/>
</dbReference>
<accession>A0A1X7CQP0</accession>
<protein>
    <submittedName>
        <fullName evidence="1">Uncharacterized protein</fullName>
    </submittedName>
</protein>
<dbReference type="OrthoDB" id="2083258at2"/>